<dbReference type="ChiTaRS" id="SLAIN1">
    <property type="organism name" value="human"/>
</dbReference>
<dbReference type="OrthoDB" id="8819875at2759"/>
<dbReference type="Pfam" id="PF15301">
    <property type="entry name" value="SLAIN"/>
    <property type="match status" value="1"/>
</dbReference>
<reference evidence="4 5" key="3">
    <citation type="journal article" date="2004" name="Nature">
        <title>Finishing the euchromatic sequence of the human genome.</title>
        <authorList>
            <consortium name="International Human Genome Sequencing Consortium"/>
        </authorList>
    </citation>
    <scope>NUCLEOTIDE SEQUENCE [LARGE SCALE GENOMIC DNA]</scope>
</reference>
<dbReference type="Proteomes" id="UP000005640">
    <property type="component" value="Chromosome 13"/>
</dbReference>
<reference evidence="4" key="5">
    <citation type="submission" date="2025-09" db="UniProtKB">
        <authorList>
            <consortium name="Ensembl"/>
        </authorList>
    </citation>
    <scope>IDENTIFICATION</scope>
</reference>
<dbReference type="Ensembl" id="ENST00000377236.2">
    <property type="protein sequence ID" value="ENSP00000366444.2"/>
    <property type="gene ID" value="ENSG00000139737.23"/>
</dbReference>
<comment type="similarity">
    <text evidence="1">Belongs to the SLAIN motif-containing family.</text>
</comment>
<dbReference type="PANTHER" id="PTHR22406">
    <property type="entry name" value="NASCENT POLYPEPTIDE-ASSOCIATED COMPLEX SUBUNIT ALPHA, MUSCLE-SPECIFIC FORM"/>
    <property type="match status" value="1"/>
</dbReference>
<feature type="compositionally biased region" description="Low complexity" evidence="3">
    <location>
        <begin position="62"/>
        <end position="71"/>
    </location>
</feature>
<evidence type="ECO:0007829" key="7">
    <source>
        <dbReference type="ProteomicsDB" id="Q5T6P5"/>
    </source>
</evidence>
<dbReference type="MassIVE" id="Q5T6P5"/>
<evidence type="ECO:0007829" key="6">
    <source>
        <dbReference type="PeptideAtlas" id="Q5T6P5"/>
    </source>
</evidence>
<dbReference type="ProteomicsDB" id="64606"/>
<dbReference type="AlphaFoldDB" id="Q5T6P5"/>
<organism evidence="4 5">
    <name type="scientific">Homo sapiens</name>
    <name type="common">Human</name>
    <dbReference type="NCBI Taxonomy" id="9606"/>
    <lineage>
        <taxon>Eukaryota</taxon>
        <taxon>Metazoa</taxon>
        <taxon>Chordata</taxon>
        <taxon>Craniata</taxon>
        <taxon>Vertebrata</taxon>
        <taxon>Euteleostomi</taxon>
        <taxon>Mammalia</taxon>
        <taxon>Eutheria</taxon>
        <taxon>Euarchontoglires</taxon>
        <taxon>Primates</taxon>
        <taxon>Haplorrhini</taxon>
        <taxon>Catarrhini</taxon>
        <taxon>Hominidae</taxon>
        <taxon>Homo</taxon>
    </lineage>
</organism>
<dbReference type="Antibodypedia" id="24633">
    <property type="antibodies" value="146 antibodies from 27 providers"/>
</dbReference>
<evidence type="ECO:0000256" key="2">
    <source>
        <dbReference type="ARBA" id="ARBA00023054"/>
    </source>
</evidence>
<proteinExistence type="evidence at protein level"/>
<feature type="non-terminal residue" evidence="4">
    <location>
        <position position="79"/>
    </location>
</feature>
<gene>
    <name evidence="4" type="primary">SLAIN1</name>
</gene>
<dbReference type="GeneTree" id="ENSGT00390000017860"/>
<feature type="region of interest" description="Disordered" evidence="3">
    <location>
        <begin position="51"/>
        <end position="79"/>
    </location>
</feature>
<keyword evidence="5" id="KW-1185">Reference proteome</keyword>
<evidence type="ECO:0000313" key="5">
    <source>
        <dbReference type="Proteomes" id="UP000005640"/>
    </source>
</evidence>
<name>Q5T6P5_HUMAN</name>
<sequence length="79" mass="8857">MNRLYIGSSKTFTSSEKSLTPLQWCRHVLDNPTPEMEAARRSLCFRLEQGYTSRGSPLSPQSSIDSELSTSELEDDSIS</sequence>
<dbReference type="EMBL" id="AL354831">
    <property type="status" value="NOT_ANNOTATED_CDS"/>
    <property type="molecule type" value="Genomic_DNA"/>
</dbReference>
<dbReference type="HGNC" id="HGNC:26387">
    <property type="gene designation" value="SLAIN1"/>
</dbReference>
<reference evidence="4" key="4">
    <citation type="submission" date="2025-08" db="UniProtKB">
        <authorList>
            <consortium name="Ensembl"/>
        </authorList>
    </citation>
    <scope>IDENTIFICATION</scope>
</reference>
<dbReference type="PANTHER" id="PTHR22406:SF2">
    <property type="entry name" value="SLAIN MOTIF-CONTAINING PROTEIN 1"/>
    <property type="match status" value="1"/>
</dbReference>
<evidence type="ECO:0000256" key="3">
    <source>
        <dbReference type="SAM" id="MobiDB-lite"/>
    </source>
</evidence>
<keyword evidence="2" id="KW-0175">Coiled coil</keyword>
<dbReference type="OpenTargets" id="ENSG00000139737"/>
<dbReference type="InterPro" id="IPR026179">
    <property type="entry name" value="Slain"/>
</dbReference>
<dbReference type="HOGENOM" id="CLU_2612180_0_0_1"/>
<evidence type="ECO:0000256" key="1">
    <source>
        <dbReference type="ARBA" id="ARBA00006652"/>
    </source>
</evidence>
<protein>
    <submittedName>
        <fullName evidence="4">SLAIN motif family member 1</fullName>
    </submittedName>
</protein>
<dbReference type="VEuPathDB" id="HostDB:ENSG00000139737"/>
<feature type="compositionally biased region" description="Polar residues" evidence="3">
    <location>
        <begin position="51"/>
        <end position="61"/>
    </location>
</feature>
<evidence type="ECO:0000313" key="4">
    <source>
        <dbReference type="Ensembl" id="ENSP00000366444.2"/>
    </source>
</evidence>
<dbReference type="UCSC" id="uc058xpo.1">
    <property type="organism name" value="human"/>
</dbReference>
<dbReference type="ExpressionAtlas" id="Q5T6P5">
    <property type="expression patterns" value="baseline and differential"/>
</dbReference>
<accession>Q5T6P5</accession>
<reference evidence="4 5" key="2">
    <citation type="journal article" date="2004" name="Nature">
        <title>The DNA sequence and analysis of human chromosome 13.</title>
        <authorList>
            <person name="Dunham A."/>
            <person name="Matthews L.H."/>
            <person name="Burton J."/>
            <person name="Ashurst J.L."/>
            <person name="Howe K.L."/>
            <person name="Ashcroft K.J."/>
            <person name="Beare D.M."/>
            <person name="Burford D.C."/>
            <person name="Hunt S.E."/>
            <person name="Griffiths-Jones S."/>
            <person name="Jones M.C."/>
            <person name="Keenan S.J."/>
            <person name="Oliver K."/>
            <person name="Scott C.E."/>
            <person name="Ainscough R."/>
            <person name="Almeida J.P."/>
            <person name="Ambrose K.D."/>
            <person name="Andrews D.T."/>
            <person name="Ashwell R.I."/>
            <person name="Babbage A.K."/>
            <person name="Bagguley C.L."/>
            <person name="Bailey J."/>
            <person name="Bannerjee R."/>
            <person name="Barlow K.F."/>
            <person name="Bates K."/>
            <person name="Beasley H."/>
            <person name="Bird C.P."/>
            <person name="Bray-Allen S."/>
            <person name="Brown A.J."/>
            <person name="Brown J.Y."/>
            <person name="Burrill W."/>
            <person name="Carder C."/>
            <person name="Carter N.P."/>
            <person name="Chapman J.C."/>
            <person name="Clamp M.E."/>
            <person name="Clark S.Y."/>
            <person name="Clarke G."/>
            <person name="Clee C.M."/>
            <person name="Clegg S.C."/>
            <person name="Cobley V."/>
            <person name="Collins J.E."/>
            <person name="Corby N."/>
            <person name="Coville G.J."/>
            <person name="Deloukas P."/>
            <person name="Dhami P."/>
            <person name="Dunham I."/>
            <person name="Dunn M."/>
            <person name="Earthrowl M.E."/>
            <person name="Ellington A.G."/>
            <person name="Faulkner L."/>
            <person name="Frankish A.G."/>
            <person name="Frankland J."/>
            <person name="French L."/>
            <person name="Garner P."/>
            <person name="Garnett J."/>
            <person name="Gilbert J.G."/>
            <person name="Gilson C.J."/>
            <person name="Ghori J."/>
            <person name="Grafham D.V."/>
            <person name="Gribble S.M."/>
            <person name="Griffiths C."/>
            <person name="Hall R.E."/>
            <person name="Hammond S."/>
            <person name="Harley J.L."/>
            <person name="Hart E.A."/>
            <person name="Heath P.D."/>
            <person name="Howden P.J."/>
            <person name="Huckle E.J."/>
            <person name="Hunt P.J."/>
            <person name="Hunt A.R."/>
            <person name="Johnson C."/>
            <person name="Johnson D."/>
            <person name="Kay M."/>
            <person name="Kimberley A.M."/>
            <person name="King A."/>
            <person name="Laird G.K."/>
            <person name="Langford C.J."/>
            <person name="Lawlor S."/>
            <person name="Leongamornlert D.A."/>
            <person name="Lloyd D.M."/>
            <person name="Lloyd C."/>
            <person name="Loveland J.E."/>
            <person name="Lovell J."/>
            <person name="Martin S."/>
            <person name="Mashreghi-Mohammadi M."/>
            <person name="McLaren S.J."/>
            <person name="McMurray A."/>
            <person name="Milne S."/>
            <person name="Moore M.J."/>
            <person name="Nickerson T."/>
            <person name="Palmer S.A."/>
            <person name="Pearce A.V."/>
            <person name="Peck A.I."/>
            <person name="Pelan S."/>
            <person name="Phillimore B."/>
            <person name="Porter K.M."/>
            <person name="Rice C.M."/>
            <person name="Searle S."/>
            <person name="Sehra H.K."/>
            <person name="Shownkeen R."/>
            <person name="Skuce C.D."/>
            <person name="Smith M."/>
            <person name="Steward C.A."/>
            <person name="Sycamore N."/>
            <person name="Tester J."/>
            <person name="Thomas D.W."/>
            <person name="Tracey A."/>
            <person name="Tromans A."/>
            <person name="Tubby B."/>
            <person name="Wall M."/>
            <person name="Wallis J.M."/>
            <person name="West A.P."/>
            <person name="Whitehead S.L."/>
            <person name="Willey D.L."/>
            <person name="Wilming L."/>
            <person name="Wray P.W."/>
            <person name="Wright M.W."/>
            <person name="Young L."/>
            <person name="Coulson A."/>
            <person name="Durbin R."/>
            <person name="Hubbard T."/>
            <person name="Sulston J.E."/>
            <person name="Beck S."/>
            <person name="Bentley D.R."/>
            <person name="Rogers J."/>
            <person name="Ross M.T."/>
        </authorList>
    </citation>
    <scope>NUCLEOTIDE SEQUENCE [LARGE SCALE GENOMIC DNA]</scope>
</reference>
<keyword evidence="6 7" id="KW-1267">Proteomics identification</keyword>
<dbReference type="Bgee" id="ENSG00000139737">
    <property type="expression patterns" value="Expressed in C1 segment of cervical spinal cord and 146 other cell types or tissues"/>
</dbReference>
<reference evidence="4 5" key="1">
    <citation type="journal article" date="2001" name="Nature">
        <title>Initial sequencing and analysis of the human genome.</title>
        <authorList>
            <consortium name="International Human Genome Sequencing Consortium"/>
            <person name="Lander E.S."/>
            <person name="Linton L.M."/>
            <person name="Birren B."/>
            <person name="Nusbaum C."/>
            <person name="Zody M.C."/>
            <person name="Baldwin J."/>
            <person name="Devon K."/>
            <person name="Dewar K."/>
            <person name="Doyle M."/>
            <person name="FitzHugh W."/>
            <person name="Funke R."/>
            <person name="Gage D."/>
            <person name="Harris K."/>
            <person name="Heaford A."/>
            <person name="Howland J."/>
            <person name="Kann L."/>
            <person name="Lehoczky J."/>
            <person name="LeVine R."/>
            <person name="McEwan P."/>
            <person name="McKernan K."/>
            <person name="Meldrim J."/>
            <person name="Mesirov J.P."/>
            <person name="Miranda C."/>
            <person name="Morris W."/>
            <person name="Naylor J."/>
            <person name="Raymond C."/>
            <person name="Rosetti M."/>
            <person name="Santos R."/>
            <person name="Sheridan A."/>
            <person name="Sougnez C."/>
            <person name="Stange-Thomann N."/>
            <person name="Stojanovic N."/>
            <person name="Subramanian A."/>
            <person name="Wyman D."/>
            <person name="Rogers J."/>
            <person name="Sulston J."/>
            <person name="Ainscough R."/>
            <person name="Beck S."/>
            <person name="Bentley D."/>
            <person name="Burton J."/>
            <person name="Clee C."/>
            <person name="Carter N."/>
            <person name="Coulson A."/>
            <person name="Deadman R."/>
            <person name="Deloukas P."/>
            <person name="Dunham A."/>
            <person name="Dunham I."/>
            <person name="Durbin R."/>
            <person name="French L."/>
            <person name="Grafham D."/>
            <person name="Gregory S."/>
            <person name="Hubbard T."/>
            <person name="Humphray S."/>
            <person name="Hunt A."/>
            <person name="Jones M."/>
            <person name="Lloyd C."/>
            <person name="McMurray A."/>
            <person name="Matthews L."/>
            <person name="Mercer S."/>
            <person name="Milne S."/>
            <person name="Mullikin J.C."/>
            <person name="Mungall A."/>
            <person name="Plumb R."/>
            <person name="Ross M."/>
            <person name="Shownkeen R."/>
            <person name="Sims S."/>
            <person name="Waterston R.H."/>
            <person name="Wilson R.K."/>
            <person name="Hillier L.W."/>
            <person name="McPherson J.D."/>
            <person name="Marra M.A."/>
            <person name="Mardis E.R."/>
            <person name="Fulton L.A."/>
            <person name="Chinwalla A.T."/>
            <person name="Pepin K.H."/>
            <person name="Gish W.R."/>
            <person name="Chissoe S.L."/>
            <person name="Wendl M.C."/>
            <person name="Delehaunty K.D."/>
            <person name="Miner T.L."/>
            <person name="Delehaunty A."/>
            <person name="Kramer J.B."/>
            <person name="Cook L.L."/>
            <person name="Fulton R.S."/>
            <person name="Johnson D.L."/>
            <person name="Minx P.J."/>
            <person name="Clifton S.W."/>
            <person name="Hawkins T."/>
            <person name="Branscomb E."/>
            <person name="Predki P."/>
            <person name="Richardson P."/>
            <person name="Wenning S."/>
            <person name="Slezak T."/>
            <person name="Doggett N."/>
            <person name="Cheng J.F."/>
            <person name="Olsen A."/>
            <person name="Lucas S."/>
            <person name="Elkin C."/>
            <person name="Uberbacher E."/>
            <person name="Frazier M."/>
            <person name="Gibbs R.A."/>
            <person name="Muzny D.M."/>
            <person name="Scherer S.E."/>
            <person name="Bouck J.B."/>
            <person name="Sodergren E.J."/>
            <person name="Worley K.C."/>
            <person name="Rives C.M."/>
            <person name="Gorrell J.H."/>
            <person name="Metzker M.L."/>
            <person name="Naylor S.L."/>
            <person name="Kucherlapati R.S."/>
            <person name="Nelson D.L."/>
            <person name="Weinstock G.M."/>
            <person name="Sakaki Y."/>
            <person name="Fujiyama A."/>
            <person name="Hattori M."/>
            <person name="Yada T."/>
            <person name="Toyoda A."/>
            <person name="Itoh T."/>
            <person name="Kawagoe C."/>
            <person name="Watanabe H."/>
            <person name="Totoki Y."/>
            <person name="Taylor T."/>
            <person name="Weissenbach J."/>
            <person name="Heilig R."/>
            <person name="Saurin W."/>
            <person name="Artiguenave F."/>
            <person name="Brottier P."/>
            <person name="Bruls T."/>
            <person name="Pelletier E."/>
            <person name="Robert C."/>
            <person name="Wincker P."/>
            <person name="Smith D.R."/>
            <person name="Doucette-Stamm L."/>
            <person name="Rubenfield M."/>
            <person name="Weinstock K."/>
            <person name="Lee H.M."/>
            <person name="Dubois J."/>
            <person name="Rosenthal A."/>
            <person name="Platzer M."/>
            <person name="Nyakatura G."/>
            <person name="Taudien S."/>
            <person name="Rump A."/>
            <person name="Yang H."/>
            <person name="Yu J."/>
            <person name="Wang J."/>
            <person name="Huang G."/>
            <person name="Gu J."/>
            <person name="Hood L."/>
            <person name="Rowen L."/>
            <person name="Madan A."/>
            <person name="Qin S."/>
            <person name="Davis R.W."/>
            <person name="Federspiel N.A."/>
            <person name="Abola A.P."/>
            <person name="Proctor M.J."/>
            <person name="Myers R.M."/>
            <person name="Schmutz J."/>
            <person name="Dickson M."/>
            <person name="Grimwood J."/>
            <person name="Cox D.R."/>
            <person name="Olson M.V."/>
            <person name="Kaul R."/>
            <person name="Raymond C."/>
            <person name="Shimizu N."/>
            <person name="Kawasaki K."/>
            <person name="Minoshima S."/>
            <person name="Evans G.A."/>
            <person name="Athanasiou M."/>
            <person name="Schultz R."/>
            <person name="Roe B.A."/>
            <person name="Chen F."/>
            <person name="Pan H."/>
            <person name="Ramser J."/>
            <person name="Lehrach H."/>
            <person name="Reinhardt R."/>
            <person name="McCombie W.R."/>
            <person name="de la Bastide M."/>
            <person name="Dedhia N."/>
            <person name="Blocker H."/>
            <person name="Hornischer K."/>
            <person name="Nordsiek G."/>
            <person name="Agarwala R."/>
            <person name="Aravind L."/>
            <person name="Bailey J.A."/>
            <person name="Bateman A."/>
            <person name="Batzoglou S."/>
            <person name="Birney E."/>
            <person name="Bork P."/>
            <person name="Brown D.G."/>
            <person name="Burge C.B."/>
            <person name="Cerutti L."/>
            <person name="Chen H.C."/>
            <person name="Church D."/>
            <person name="Clamp M."/>
            <person name="Copley R.R."/>
            <person name="Doerks T."/>
            <person name="Eddy S.R."/>
            <person name="Eichler E.E."/>
            <person name="Furey T.S."/>
            <person name="Galagan J."/>
            <person name="Gilbert J.G."/>
            <person name="Harmon C."/>
            <person name="Hayashizaki Y."/>
            <person name="Haussler D."/>
            <person name="Hermjakob H."/>
            <person name="Hokamp K."/>
            <person name="Jang W."/>
            <person name="Johnson L.S."/>
            <person name="Jones T.A."/>
            <person name="Kasif S."/>
            <person name="Kaspryzk A."/>
            <person name="Kennedy S."/>
            <person name="Kent W.J."/>
            <person name="Kitts P."/>
            <person name="Koonin E.V."/>
            <person name="Korf I."/>
            <person name="Kulp D."/>
            <person name="Lancet D."/>
            <person name="Lowe T.M."/>
            <person name="McLysaght A."/>
            <person name="Mikkelsen T."/>
            <person name="Moran J.V."/>
            <person name="Mulder N."/>
            <person name="Pollara V.J."/>
            <person name="Ponting C.P."/>
            <person name="Schuler G."/>
            <person name="Schultz J."/>
            <person name="Slater G."/>
            <person name="Smit A.F."/>
            <person name="Stupka E."/>
            <person name="Szustakowski J."/>
            <person name="Thierry-Mieg D."/>
            <person name="Thierry-Mieg J."/>
            <person name="Wagner L."/>
            <person name="Wallis J."/>
            <person name="Wheeler R."/>
            <person name="Williams A."/>
            <person name="Wolf Y.I."/>
            <person name="Wolfe K.H."/>
            <person name="Yang S.P."/>
            <person name="Yeh R.F."/>
            <person name="Collins F."/>
            <person name="Guyer M.S."/>
            <person name="Peterson J."/>
            <person name="Felsenfeld A."/>
            <person name="Wetterstrand K.A."/>
            <person name="Patrinos A."/>
            <person name="Morgan M.J."/>
            <person name="de Jong P."/>
            <person name="Catanese J.J."/>
            <person name="Osoegawa K."/>
            <person name="Shizuya H."/>
            <person name="Choi S."/>
            <person name="Chen Y.J."/>
        </authorList>
    </citation>
    <scope>NUCLEOTIDE SEQUENCE [LARGE SCALE GENOMIC DNA]</scope>
</reference>